<dbReference type="GO" id="GO:0007059">
    <property type="term" value="P:chromosome segregation"/>
    <property type="evidence" value="ECO:0007669"/>
    <property type="project" value="UniProtKB-ARBA"/>
</dbReference>
<feature type="coiled-coil region" evidence="13">
    <location>
        <begin position="437"/>
        <end position="485"/>
    </location>
</feature>
<dbReference type="GO" id="GO:0008278">
    <property type="term" value="C:cohesin complex"/>
    <property type="evidence" value="ECO:0007669"/>
    <property type="project" value="InterPro"/>
</dbReference>
<evidence type="ECO:0000256" key="8">
    <source>
        <dbReference type="ARBA" id="ARBA00023054"/>
    </source>
</evidence>
<dbReference type="PIRSF" id="PIRSF005719">
    <property type="entry name" value="SMC"/>
    <property type="match status" value="1"/>
</dbReference>
<dbReference type="GO" id="GO:0016887">
    <property type="term" value="F:ATP hydrolysis activity"/>
    <property type="evidence" value="ECO:0007669"/>
    <property type="project" value="InterPro"/>
</dbReference>
<comment type="subcellular location">
    <subcellularLocation>
        <location evidence="2">Chromosome</location>
    </subcellularLocation>
    <subcellularLocation>
        <location evidence="1">Nucleus</location>
    </subcellularLocation>
</comment>
<keyword evidence="6" id="KW-0227">DNA damage</keyword>
<sequence>MSDNKRTMQQLLEITRYLNVDLNSQQIQSVDKMKNQTIEKGMLHTLDIENFKSYKGKHVIGPFSRFTAIIGPNGSGKSNLMDAISFVLGERASSLRVKKLSDLIHGAPINKPVSKSCYVTMNYKYVDGHMKAFTRGVHNGTSEFRIDGKNVTVQQYNQEMESINIFIKAKNFLVYQGAIESIAMKNPKERTQLFEELSRSQEFQHEYERLKLEMTKAEDDTQTNMNKRRGIAQEKREAKMEKDEAEKYQKMKDSVAEKQKLLYLHQLFHVERIISTAKKELDERKTEIGGLEIRKNSEDMKLSKAQSDLKKAQKEYHKIDKKIADKEKEITHQRPLAVQAKVEVQHHAKKLETAKKMLETAQAMAENSKKTLDDLVQRKTVVENEKKVYELEIAEMSQQQDLNLSNEQVNEYNDLKRQAIMESGRIDFELISARQVLETERSNLNHEERRRIEHEQRVNTKSSEVDRVEKQIKSLHAKIAETEVSLRDKRDGLVHIEKQVTSSKTRSSELNKELIDIQRKLSEASGDSAEGERNLKRNEAIDNLRRVFPDRIFGRLVDLCQPSHKRFQLAITKILQKHMMSIVCDTEETAKDAIAYLKEQRYQPETFLPADTLDVQPISEKLRDLKKPAGVKLVFDVINVSNQAARKALQFACGNALLCEHQEDAKQLAYGGSILPDRYKAVAMDGTLFQQSGVMSGGSADLRQKAKKWDDKVVRGLRETKNKLIEEITNLSKNRRKELDVEVERNKIAEIEHRLVHMQNEVRRLENDVLARLNNELEGYKAELDMLPPRIADLQERVKKAEDVVKDLEQKNNAVADKIFAQFCAKIGIRNIREYEDRELRIRQETEDKLREFEDEIQKLKYEIDYVQSEDGGKKVKAEKEKVSRLEKEFKELKKREKTEETTLANLESSFEDEKEKLAEKKEIVQKLEIEVNELKKAALAVARDVSAAEKALIGLEGIVTRKQYERHSLLHSAKINQIPLPLLVGSMADIDYDDDDDDYDDDEPSQSSSQDGPSVSQEQIQRESHIKVNYAILPDDFQSIEDEDNVKKATDRLNKEISEQQAMISRLNAPNLKANQRMEEVKEREAESTEELENARRKAKKIRQQFERIKTERYRRFQEFFDPVSNAIDDIYKQLSRNSSAQAFLGADNMEEPYLDGIQYNCVAPGKRFRPMDNLSGGEKTIAALALLFAVHGRNPAPFFVLDEIDAALDNTNIGKVASYICETAREEMQIIVISLKEEFYNKADALVGIYQQPAACTTSGVLTFDLTKFKQSGINEMTENVPPPPQA</sequence>
<dbReference type="Pfam" id="PF02463">
    <property type="entry name" value="SMC_N"/>
    <property type="match status" value="1"/>
</dbReference>
<dbReference type="OrthoDB" id="413649at2759"/>
<dbReference type="FunFam" id="1.20.1060.20:FF:000001">
    <property type="entry name" value="Structural maintenance of chromosomes 1A"/>
    <property type="match status" value="1"/>
</dbReference>
<evidence type="ECO:0000259" key="15">
    <source>
        <dbReference type="SMART" id="SM00968"/>
    </source>
</evidence>
<dbReference type="InterPro" id="IPR028468">
    <property type="entry name" value="Smc1_ABC"/>
</dbReference>
<feature type="coiled-coil region" evidence="13">
    <location>
        <begin position="1072"/>
        <end position="1113"/>
    </location>
</feature>
<dbReference type="PANTHER" id="PTHR18937">
    <property type="entry name" value="STRUCTURAL MAINTENANCE OF CHROMOSOMES SMC FAMILY MEMBER"/>
    <property type="match status" value="1"/>
</dbReference>
<dbReference type="CDD" id="cd03275">
    <property type="entry name" value="ABC_SMC1_euk"/>
    <property type="match status" value="2"/>
</dbReference>
<dbReference type="InterPro" id="IPR024704">
    <property type="entry name" value="SMC"/>
</dbReference>
<keyword evidence="5" id="KW-0132">Cell division</keyword>
<evidence type="ECO:0000313" key="16">
    <source>
        <dbReference type="EMBL" id="CAB3408525.1"/>
    </source>
</evidence>
<name>A0A8S1EXR7_9PELO</name>
<keyword evidence="4" id="KW-0158">Chromosome</keyword>
<dbReference type="GO" id="GO:0007062">
    <property type="term" value="P:sister chromatid cohesion"/>
    <property type="evidence" value="ECO:0007669"/>
    <property type="project" value="InterPro"/>
</dbReference>
<evidence type="ECO:0000256" key="14">
    <source>
        <dbReference type="SAM" id="MobiDB-lite"/>
    </source>
</evidence>
<evidence type="ECO:0000256" key="12">
    <source>
        <dbReference type="ARBA" id="ARBA00069483"/>
    </source>
</evidence>
<evidence type="ECO:0000256" key="7">
    <source>
        <dbReference type="ARBA" id="ARBA00022776"/>
    </source>
</evidence>
<keyword evidence="7" id="KW-0498">Mitosis</keyword>
<dbReference type="InterPro" id="IPR027417">
    <property type="entry name" value="P-loop_NTPase"/>
</dbReference>
<dbReference type="InterPro" id="IPR003395">
    <property type="entry name" value="RecF/RecN/SMC_N"/>
</dbReference>
<dbReference type="Gene3D" id="1.10.287.1490">
    <property type="match status" value="1"/>
</dbReference>
<dbReference type="GO" id="GO:0051301">
    <property type="term" value="P:cell division"/>
    <property type="evidence" value="ECO:0007669"/>
    <property type="project" value="UniProtKB-KW"/>
</dbReference>
<dbReference type="PANTHER" id="PTHR18937:SF12">
    <property type="entry name" value="STRUCTURAL MAINTENANCE OF CHROMOSOMES PROTEIN"/>
    <property type="match status" value="1"/>
</dbReference>
<feature type="region of interest" description="Disordered" evidence="14">
    <location>
        <begin position="990"/>
        <end position="1022"/>
    </location>
</feature>
<evidence type="ECO:0000256" key="4">
    <source>
        <dbReference type="ARBA" id="ARBA00022454"/>
    </source>
</evidence>
<evidence type="ECO:0000256" key="13">
    <source>
        <dbReference type="SAM" id="Coils"/>
    </source>
</evidence>
<evidence type="ECO:0000256" key="6">
    <source>
        <dbReference type="ARBA" id="ARBA00022763"/>
    </source>
</evidence>
<dbReference type="Gene3D" id="3.40.50.300">
    <property type="entry name" value="P-loop containing nucleotide triphosphate hydrolases"/>
    <property type="match status" value="2"/>
</dbReference>
<keyword evidence="8 13" id="KW-0175">Coiled coil</keyword>
<keyword evidence="10" id="KW-0539">Nucleus</keyword>
<dbReference type="GO" id="GO:0005634">
    <property type="term" value="C:nucleus"/>
    <property type="evidence" value="ECO:0007669"/>
    <property type="project" value="UniProtKB-SubCell"/>
</dbReference>
<organism evidence="16 17">
    <name type="scientific">Caenorhabditis bovis</name>
    <dbReference type="NCBI Taxonomy" id="2654633"/>
    <lineage>
        <taxon>Eukaryota</taxon>
        <taxon>Metazoa</taxon>
        <taxon>Ecdysozoa</taxon>
        <taxon>Nematoda</taxon>
        <taxon>Chromadorea</taxon>
        <taxon>Rhabditida</taxon>
        <taxon>Rhabditina</taxon>
        <taxon>Rhabditomorpha</taxon>
        <taxon>Rhabditoidea</taxon>
        <taxon>Rhabditidae</taxon>
        <taxon>Peloderinae</taxon>
        <taxon>Caenorhabditis</taxon>
    </lineage>
</organism>
<dbReference type="GO" id="GO:0006281">
    <property type="term" value="P:DNA repair"/>
    <property type="evidence" value="ECO:0007669"/>
    <property type="project" value="UniProtKB-KW"/>
</dbReference>
<dbReference type="Pfam" id="PF06470">
    <property type="entry name" value="SMC_hinge"/>
    <property type="match status" value="1"/>
</dbReference>
<feature type="compositionally biased region" description="Low complexity" evidence="14">
    <location>
        <begin position="1006"/>
        <end position="1018"/>
    </location>
</feature>
<keyword evidence="11" id="KW-0131">Cell cycle</keyword>
<evidence type="ECO:0000256" key="5">
    <source>
        <dbReference type="ARBA" id="ARBA00022618"/>
    </source>
</evidence>
<comment type="similarity">
    <text evidence="3">Belongs to the SMC family. SMC1 subfamily.</text>
</comment>
<dbReference type="GO" id="GO:0003677">
    <property type="term" value="F:DNA binding"/>
    <property type="evidence" value="ECO:0007669"/>
    <property type="project" value="TreeGrafter"/>
</dbReference>
<reference evidence="16 17" key="1">
    <citation type="submission" date="2020-04" db="EMBL/GenBank/DDBJ databases">
        <authorList>
            <person name="Laetsch R D."/>
            <person name="Stevens L."/>
            <person name="Kumar S."/>
            <person name="Blaxter L. M."/>
        </authorList>
    </citation>
    <scope>NUCLEOTIDE SEQUENCE [LARGE SCALE GENOMIC DNA]</scope>
</reference>
<feature type="coiled-coil region" evidence="13">
    <location>
        <begin position="295"/>
        <end position="399"/>
    </location>
</feature>
<comment type="caution">
    <text evidence="16">The sequence shown here is derived from an EMBL/GenBank/DDBJ whole genome shotgun (WGS) entry which is preliminary data.</text>
</comment>
<feature type="compositionally biased region" description="Acidic residues" evidence="14">
    <location>
        <begin position="991"/>
        <end position="1005"/>
    </location>
</feature>
<evidence type="ECO:0000256" key="10">
    <source>
        <dbReference type="ARBA" id="ARBA00023242"/>
    </source>
</evidence>
<accession>A0A8S1EXR7</accession>
<dbReference type="SUPFAM" id="SSF52540">
    <property type="entry name" value="P-loop containing nucleoside triphosphate hydrolases"/>
    <property type="match status" value="1"/>
</dbReference>
<dbReference type="GO" id="GO:0005524">
    <property type="term" value="F:ATP binding"/>
    <property type="evidence" value="ECO:0007669"/>
    <property type="project" value="InterPro"/>
</dbReference>
<dbReference type="Proteomes" id="UP000494206">
    <property type="component" value="Unassembled WGS sequence"/>
</dbReference>
<evidence type="ECO:0000256" key="11">
    <source>
        <dbReference type="ARBA" id="ARBA00023306"/>
    </source>
</evidence>
<evidence type="ECO:0000256" key="3">
    <source>
        <dbReference type="ARBA" id="ARBA00005597"/>
    </source>
</evidence>
<dbReference type="InterPro" id="IPR036277">
    <property type="entry name" value="SMC_hinge_sf"/>
</dbReference>
<dbReference type="FunFam" id="3.40.50.300:FF:000564">
    <property type="entry name" value="Structural maintenance of chromosomes 1A"/>
    <property type="match status" value="1"/>
</dbReference>
<dbReference type="InterPro" id="IPR010935">
    <property type="entry name" value="SMC_hinge"/>
</dbReference>
<protein>
    <recommendedName>
        <fullName evidence="12">Structural maintenance of chromosomes protein 1</fullName>
    </recommendedName>
</protein>
<evidence type="ECO:0000256" key="9">
    <source>
        <dbReference type="ARBA" id="ARBA00023204"/>
    </source>
</evidence>
<dbReference type="FunFam" id="3.40.50.300:FF:002923">
    <property type="entry name" value="Structural maintenance of chromosomes protein"/>
    <property type="match status" value="1"/>
</dbReference>
<feature type="coiled-coil region" evidence="13">
    <location>
        <begin position="200"/>
        <end position="251"/>
    </location>
</feature>
<dbReference type="Gene3D" id="3.30.70.1620">
    <property type="match status" value="1"/>
</dbReference>
<evidence type="ECO:0000313" key="17">
    <source>
        <dbReference type="Proteomes" id="UP000494206"/>
    </source>
</evidence>
<dbReference type="EMBL" id="CADEPM010000007">
    <property type="protein sequence ID" value="CAB3408525.1"/>
    <property type="molecule type" value="Genomic_DNA"/>
</dbReference>
<keyword evidence="17" id="KW-1185">Reference proteome</keyword>
<keyword evidence="9" id="KW-0234">DNA repair</keyword>
<proteinExistence type="inferred from homology"/>
<feature type="domain" description="SMC hinge" evidence="15">
    <location>
        <begin position="550"/>
        <end position="669"/>
    </location>
</feature>
<gene>
    <name evidence="16" type="ORF">CBOVIS_LOCUS10301</name>
</gene>
<evidence type="ECO:0000256" key="1">
    <source>
        <dbReference type="ARBA" id="ARBA00004123"/>
    </source>
</evidence>
<feature type="coiled-coil region" evidence="13">
    <location>
        <begin position="714"/>
        <end position="945"/>
    </location>
</feature>
<dbReference type="SUPFAM" id="SSF75553">
    <property type="entry name" value="Smc hinge domain"/>
    <property type="match status" value="1"/>
</dbReference>
<evidence type="ECO:0000256" key="2">
    <source>
        <dbReference type="ARBA" id="ARBA00004286"/>
    </source>
</evidence>
<dbReference type="SMART" id="SM00968">
    <property type="entry name" value="SMC_hinge"/>
    <property type="match status" value="1"/>
</dbReference>
<dbReference type="Gene3D" id="1.20.1060.20">
    <property type="match status" value="1"/>
</dbReference>